<sequence>MYHDVVIVGGGLGGLVSSIQLVNKGYKVLVIEKYSYPYNKVCGEYVSNEIRPFLESLGLNLVNLGAASINRFLLSAVNGKSIETKLEMGGFGLSRYTLDFELFKIAKSLGVEFAENTLVEDIQKINDVFFVETNQGETYEANVVIGAYGKRGKLDKTIFRQIPNQGKAYVGVKYHIKYDFPKDLIALHNFKGGYCGISAIEDDKYCLCYLSDRNNVKHSGGINEMEQEFMYQNPYLLDIFTNAEILFTRPLVINEINFVPKSAVHNNIMMVGDTAGLITPLAGNGMSIAMHAGVIATSLIDKFLKKEITREGMEKTYEKEWNKNFRNRLWRGRQLQKFFGSEFNSNLAVSMFSKMPFLLPPIIKGTHGEKVEGYD</sequence>
<reference evidence="2 3" key="1">
    <citation type="submission" date="2011-07" db="EMBL/GenBank/DDBJ databases">
        <title>The complete genome of chromosome of Emticicia oligotrophica DSM 17448.</title>
        <authorList>
            <consortium name="US DOE Joint Genome Institute (JGI-PGF)"/>
            <person name="Lucas S."/>
            <person name="Han J."/>
            <person name="Lapidus A."/>
            <person name="Bruce D."/>
            <person name="Goodwin L."/>
            <person name="Pitluck S."/>
            <person name="Peters L."/>
            <person name="Kyrpides N."/>
            <person name="Mavromatis K."/>
            <person name="Ivanova N."/>
            <person name="Ovchinnikova G."/>
            <person name="Teshima H."/>
            <person name="Detter J.C."/>
            <person name="Tapia R."/>
            <person name="Han C."/>
            <person name="Land M."/>
            <person name="Hauser L."/>
            <person name="Markowitz V."/>
            <person name="Cheng J.-F."/>
            <person name="Hugenholtz P."/>
            <person name="Woyke T."/>
            <person name="Wu D."/>
            <person name="Tindall B."/>
            <person name="Pomrenke H."/>
            <person name="Brambilla E."/>
            <person name="Klenk H.-P."/>
            <person name="Eisen J.A."/>
        </authorList>
    </citation>
    <scope>NUCLEOTIDE SEQUENCE [LARGE SCALE GENOMIC DNA]</scope>
    <source>
        <strain evidence="2 3">DSM 17448</strain>
    </source>
</reference>
<dbReference type="InterPro" id="IPR050407">
    <property type="entry name" value="Geranylgeranyl_reductase"/>
</dbReference>
<evidence type="ECO:0000259" key="1">
    <source>
        <dbReference type="Pfam" id="PF01494"/>
    </source>
</evidence>
<accession>A0ABN4ARL9</accession>
<protein>
    <submittedName>
        <fullName evidence="2">FAD-dependent pyridine nucleotide-disulfide oxidoreductase</fullName>
    </submittedName>
</protein>
<evidence type="ECO:0000313" key="2">
    <source>
        <dbReference type="EMBL" id="AFK05227.1"/>
    </source>
</evidence>
<dbReference type="Proteomes" id="UP000002875">
    <property type="component" value="Chromosome"/>
</dbReference>
<dbReference type="SUPFAM" id="SSF51905">
    <property type="entry name" value="FAD/NAD(P)-binding domain"/>
    <property type="match status" value="1"/>
</dbReference>
<dbReference type="PANTHER" id="PTHR42685:SF22">
    <property type="entry name" value="CONDITIONED MEDIUM FACTOR RECEPTOR 1"/>
    <property type="match status" value="1"/>
</dbReference>
<evidence type="ECO:0000313" key="3">
    <source>
        <dbReference type="Proteomes" id="UP000002875"/>
    </source>
</evidence>
<dbReference type="InterPro" id="IPR036188">
    <property type="entry name" value="FAD/NAD-bd_sf"/>
</dbReference>
<dbReference type="PANTHER" id="PTHR42685">
    <property type="entry name" value="GERANYLGERANYL DIPHOSPHATE REDUCTASE"/>
    <property type="match status" value="1"/>
</dbReference>
<feature type="domain" description="FAD-binding" evidence="1">
    <location>
        <begin position="4"/>
        <end position="320"/>
    </location>
</feature>
<dbReference type="RefSeq" id="WP_015030915.1">
    <property type="nucleotide sequence ID" value="NC_018748.1"/>
</dbReference>
<dbReference type="EMBL" id="CP002961">
    <property type="protein sequence ID" value="AFK05227.1"/>
    <property type="molecule type" value="Genomic_DNA"/>
</dbReference>
<dbReference type="Gene3D" id="3.50.50.60">
    <property type="entry name" value="FAD/NAD(P)-binding domain"/>
    <property type="match status" value="1"/>
</dbReference>
<gene>
    <name evidence="2" type="ordered locus">Emtol_4102</name>
</gene>
<keyword evidence="3" id="KW-1185">Reference proteome</keyword>
<name>A0ABN4ARL9_EMTOG</name>
<dbReference type="Pfam" id="PF01494">
    <property type="entry name" value="FAD_binding_3"/>
    <property type="match status" value="1"/>
</dbReference>
<dbReference type="InterPro" id="IPR002938">
    <property type="entry name" value="FAD-bd"/>
</dbReference>
<proteinExistence type="predicted"/>
<dbReference type="PRINTS" id="PR00420">
    <property type="entry name" value="RNGMNOXGNASE"/>
</dbReference>
<organism evidence="2 3">
    <name type="scientific">Emticicia oligotrophica (strain DSM 17448 / CIP 109782 / MTCC 6937 / GPTSA100-15)</name>
    <dbReference type="NCBI Taxonomy" id="929562"/>
    <lineage>
        <taxon>Bacteria</taxon>
        <taxon>Pseudomonadati</taxon>
        <taxon>Bacteroidota</taxon>
        <taxon>Cytophagia</taxon>
        <taxon>Cytophagales</taxon>
        <taxon>Leadbetterellaceae</taxon>
        <taxon>Emticicia</taxon>
    </lineage>
</organism>